<dbReference type="InParanoid" id="A0A2K1KIM2"/>
<gene>
    <name evidence="1" type="ORF">PHYPA_007309</name>
</gene>
<name>A0A2K1KIM2_PHYPA</name>
<evidence type="ECO:0000313" key="1">
    <source>
        <dbReference type="EMBL" id="PNR53634.1"/>
    </source>
</evidence>
<dbReference type="EMBL" id="ABEU02000005">
    <property type="protein sequence ID" value="PNR53634.1"/>
    <property type="molecule type" value="Genomic_DNA"/>
</dbReference>
<reference evidence="1 3" key="2">
    <citation type="journal article" date="2018" name="Plant J.">
        <title>The Physcomitrella patens chromosome-scale assembly reveals moss genome structure and evolution.</title>
        <authorList>
            <person name="Lang D."/>
            <person name="Ullrich K.K."/>
            <person name="Murat F."/>
            <person name="Fuchs J."/>
            <person name="Jenkins J."/>
            <person name="Haas F.B."/>
            <person name="Piednoel M."/>
            <person name="Gundlach H."/>
            <person name="Van Bel M."/>
            <person name="Meyberg R."/>
            <person name="Vives C."/>
            <person name="Morata J."/>
            <person name="Symeonidi A."/>
            <person name="Hiss M."/>
            <person name="Muchero W."/>
            <person name="Kamisugi Y."/>
            <person name="Saleh O."/>
            <person name="Blanc G."/>
            <person name="Decker E.L."/>
            <person name="van Gessel N."/>
            <person name="Grimwood J."/>
            <person name="Hayes R.D."/>
            <person name="Graham S.W."/>
            <person name="Gunter L.E."/>
            <person name="McDaniel S.F."/>
            <person name="Hoernstein S.N.W."/>
            <person name="Larsson A."/>
            <person name="Li F.W."/>
            <person name="Perroud P.F."/>
            <person name="Phillips J."/>
            <person name="Ranjan P."/>
            <person name="Rokshar D.S."/>
            <person name="Rothfels C.J."/>
            <person name="Schneider L."/>
            <person name="Shu S."/>
            <person name="Stevenson D.W."/>
            <person name="Thummler F."/>
            <person name="Tillich M."/>
            <person name="Villarreal Aguilar J.C."/>
            <person name="Widiez T."/>
            <person name="Wong G.K."/>
            <person name="Wymore A."/>
            <person name="Zhang Y."/>
            <person name="Zimmer A.D."/>
            <person name="Quatrano R.S."/>
            <person name="Mayer K.F.X."/>
            <person name="Goodstein D."/>
            <person name="Casacuberta J.M."/>
            <person name="Vandepoele K."/>
            <person name="Reski R."/>
            <person name="Cuming A.C."/>
            <person name="Tuskan G.A."/>
            <person name="Maumus F."/>
            <person name="Salse J."/>
            <person name="Schmutz J."/>
            <person name="Rensing S.A."/>
        </authorList>
    </citation>
    <scope>NUCLEOTIDE SEQUENCE [LARGE SCALE GENOMIC DNA]</scope>
    <source>
        <strain evidence="2 3">cv. Gransden 2004</strain>
    </source>
</reference>
<sequence>MNSYLKLEFRKIKAIQLHYNDKSTINIAKNSMYNFKTKYFEIHLNYV</sequence>
<reference evidence="1 3" key="1">
    <citation type="journal article" date="2008" name="Science">
        <title>The Physcomitrella genome reveals evolutionary insights into the conquest of land by plants.</title>
        <authorList>
            <person name="Rensing S."/>
            <person name="Lang D."/>
            <person name="Zimmer A."/>
            <person name="Terry A."/>
            <person name="Salamov A."/>
            <person name="Shapiro H."/>
            <person name="Nishiyama T."/>
            <person name="Perroud P.-F."/>
            <person name="Lindquist E."/>
            <person name="Kamisugi Y."/>
            <person name="Tanahashi T."/>
            <person name="Sakakibara K."/>
            <person name="Fujita T."/>
            <person name="Oishi K."/>
            <person name="Shin-I T."/>
            <person name="Kuroki Y."/>
            <person name="Toyoda A."/>
            <person name="Suzuki Y."/>
            <person name="Hashimoto A."/>
            <person name="Yamaguchi K."/>
            <person name="Sugano A."/>
            <person name="Kohara Y."/>
            <person name="Fujiyama A."/>
            <person name="Anterola A."/>
            <person name="Aoki S."/>
            <person name="Ashton N."/>
            <person name="Barbazuk W.B."/>
            <person name="Barker E."/>
            <person name="Bennetzen J."/>
            <person name="Bezanilla M."/>
            <person name="Blankenship R."/>
            <person name="Cho S.H."/>
            <person name="Dutcher S."/>
            <person name="Estelle M."/>
            <person name="Fawcett J.A."/>
            <person name="Gundlach H."/>
            <person name="Hanada K."/>
            <person name="Heyl A."/>
            <person name="Hicks K.A."/>
            <person name="Hugh J."/>
            <person name="Lohr M."/>
            <person name="Mayer K."/>
            <person name="Melkozernov A."/>
            <person name="Murata T."/>
            <person name="Nelson D."/>
            <person name="Pils B."/>
            <person name="Prigge M."/>
            <person name="Reiss B."/>
            <person name="Renner T."/>
            <person name="Rombauts S."/>
            <person name="Rushton P."/>
            <person name="Sanderfoot A."/>
            <person name="Schween G."/>
            <person name="Shiu S.-H."/>
            <person name="Stueber K."/>
            <person name="Theodoulou F.L."/>
            <person name="Tu H."/>
            <person name="Van de Peer Y."/>
            <person name="Verrier P.J."/>
            <person name="Waters E."/>
            <person name="Wood A."/>
            <person name="Yang L."/>
            <person name="Cove D."/>
            <person name="Cuming A."/>
            <person name="Hasebe M."/>
            <person name="Lucas S."/>
            <person name="Mishler D.B."/>
            <person name="Reski R."/>
            <person name="Grigoriev I."/>
            <person name="Quatrano R.S."/>
            <person name="Boore J.L."/>
        </authorList>
    </citation>
    <scope>NUCLEOTIDE SEQUENCE [LARGE SCALE GENOMIC DNA]</scope>
    <source>
        <strain evidence="2 3">cv. Gransden 2004</strain>
    </source>
</reference>
<evidence type="ECO:0000313" key="2">
    <source>
        <dbReference type="EnsemblPlants" id="Pp3c5_6030V3.1"/>
    </source>
</evidence>
<dbReference type="EnsemblPlants" id="Pp3c5_6030V3.1">
    <property type="protein sequence ID" value="Pp3c5_6030V3.1"/>
    <property type="gene ID" value="Pp3c5_6030"/>
</dbReference>
<organism evidence="1">
    <name type="scientific">Physcomitrium patens</name>
    <name type="common">Spreading-leaved earth moss</name>
    <name type="synonym">Physcomitrella patens</name>
    <dbReference type="NCBI Taxonomy" id="3218"/>
    <lineage>
        <taxon>Eukaryota</taxon>
        <taxon>Viridiplantae</taxon>
        <taxon>Streptophyta</taxon>
        <taxon>Embryophyta</taxon>
        <taxon>Bryophyta</taxon>
        <taxon>Bryophytina</taxon>
        <taxon>Bryopsida</taxon>
        <taxon>Funariidae</taxon>
        <taxon>Funariales</taxon>
        <taxon>Funariaceae</taxon>
        <taxon>Physcomitrium</taxon>
    </lineage>
</organism>
<keyword evidence="3" id="KW-1185">Reference proteome</keyword>
<accession>A0A2K1KIM2</accession>
<proteinExistence type="predicted"/>
<dbReference type="AlphaFoldDB" id="A0A2K1KIM2"/>
<dbReference type="Gramene" id="Pp3c5_6030V3.1">
    <property type="protein sequence ID" value="Pp3c5_6030V3.1"/>
    <property type="gene ID" value="Pp3c5_6030"/>
</dbReference>
<reference evidence="2" key="3">
    <citation type="submission" date="2020-12" db="UniProtKB">
        <authorList>
            <consortium name="EnsemblPlants"/>
        </authorList>
    </citation>
    <scope>IDENTIFICATION</scope>
</reference>
<evidence type="ECO:0000313" key="3">
    <source>
        <dbReference type="Proteomes" id="UP000006727"/>
    </source>
</evidence>
<protein>
    <submittedName>
        <fullName evidence="1 2">Uncharacterized protein</fullName>
    </submittedName>
</protein>
<dbReference type="Proteomes" id="UP000006727">
    <property type="component" value="Chromosome 5"/>
</dbReference>